<dbReference type="NCBIfam" id="TIGR02226">
    <property type="entry name" value="two_anch"/>
    <property type="match status" value="1"/>
</dbReference>
<keyword evidence="1" id="KW-0472">Membrane</keyword>
<keyword evidence="1" id="KW-0812">Transmembrane</keyword>
<organism evidence="4 5">
    <name type="scientific">Blastopirellula marina DSM 3645</name>
    <dbReference type="NCBI Taxonomy" id="314230"/>
    <lineage>
        <taxon>Bacteria</taxon>
        <taxon>Pseudomonadati</taxon>
        <taxon>Planctomycetota</taxon>
        <taxon>Planctomycetia</taxon>
        <taxon>Pirellulales</taxon>
        <taxon>Pirellulaceae</taxon>
        <taxon>Blastopirellula</taxon>
    </lineage>
</organism>
<proteinExistence type="predicted"/>
<dbReference type="InterPro" id="IPR011933">
    <property type="entry name" value="Double_TM_dom"/>
</dbReference>
<feature type="transmembrane region" description="Helical" evidence="1">
    <location>
        <begin position="57"/>
        <end position="76"/>
    </location>
</feature>
<evidence type="ECO:0000313" key="4">
    <source>
        <dbReference type="EMBL" id="EAQ78535.1"/>
    </source>
</evidence>
<dbReference type="OrthoDB" id="251753at2"/>
<sequence>MTFAAPWIFGLGLLAVAAPVLIHWLTRPRPVVMRLSTLRFVREAVQSRSAAHRLRDWIILALRCVAILLLTAAFAGPQWGEPPLIIDDGGDAVRVVVLDVSQSMAATAGNTPGVERARTIAERYLQYRSGLRTNLIIAGAQPHAVFENVSTNFEALREELSRAAALPERMAVDAALELAARQLAPLDENDQRRRELVVISDFQRSGWGAANFDAIAPATKIQLESTAAEETPDNLAILSAVCQPIGARQDRVLLTVRVGNYSPTSRNLIVEAEIGDAAYRLSGVCDPQDEALLKQEIPIRMTGWIAGQVRLVDSEDTIPGDDWRPVVARLRGEPQYVLITQQTGEGTSSSHILAVALAPEDDWDSASSRLHRIPPRLLDNQSLTDADLIVINDCGQLSPEHLEVIARQLTRGRSLLYIASDSIDAVNLARLVEASQLELAVRFAPPAPGADRHDLRLVTFESPRPPLASFGDSLPALIEPLRFGGGLSIQGGSVVNPAADDSIRAMYSDDTPAIVVASTVSGGTLAIVNADLTSSNIWKTGALVPILDELVQELLATDSGSETYLCGEKLVAQVDTGRAADTLRIVRDSDVQPATDESLGRLLDEGNSVLWQWDAPDVQGVYQIQDNRETLFAAAIAIPAEEADLATLPADVVLDRLVTGHEVHFSAPGASAAWEHDLWKWFAVGVLVCLLAEVATLMVFRT</sequence>
<feature type="domain" description="Aerotolerance regulator N-terminal" evidence="2">
    <location>
        <begin position="1"/>
        <end position="77"/>
    </location>
</feature>
<comment type="caution">
    <text evidence="4">The sequence shown here is derived from an EMBL/GenBank/DDBJ whole genome shotgun (WGS) entry which is preliminary data.</text>
</comment>
<dbReference type="eggNOG" id="COG2304">
    <property type="taxonomic scope" value="Bacteria"/>
</dbReference>
<reference evidence="4 5" key="1">
    <citation type="submission" date="2006-02" db="EMBL/GenBank/DDBJ databases">
        <authorList>
            <person name="Amann R."/>
            <person name="Ferriera S."/>
            <person name="Johnson J."/>
            <person name="Kravitz S."/>
            <person name="Halpern A."/>
            <person name="Remington K."/>
            <person name="Beeson K."/>
            <person name="Tran B."/>
            <person name="Rogers Y.-H."/>
            <person name="Friedman R."/>
            <person name="Venter J.C."/>
        </authorList>
    </citation>
    <scope>NUCLEOTIDE SEQUENCE [LARGE SCALE GENOMIC DNA]</scope>
    <source>
        <strain evidence="4 5">DSM 3645</strain>
    </source>
</reference>
<dbReference type="PANTHER" id="PTHR37464:SF1">
    <property type="entry name" value="BLL2463 PROTEIN"/>
    <property type="match status" value="1"/>
</dbReference>
<evidence type="ECO:0008006" key="6">
    <source>
        <dbReference type="Google" id="ProtNLM"/>
    </source>
</evidence>
<feature type="transmembrane region" description="Helical" evidence="1">
    <location>
        <begin position="678"/>
        <end position="700"/>
    </location>
</feature>
<dbReference type="EMBL" id="AANZ01000020">
    <property type="protein sequence ID" value="EAQ78535.1"/>
    <property type="molecule type" value="Genomic_DNA"/>
</dbReference>
<keyword evidence="1" id="KW-1133">Transmembrane helix</keyword>
<accession>A3ZY64</accession>
<feature type="transmembrane region" description="Helical" evidence="1">
    <location>
        <begin position="6"/>
        <end position="25"/>
    </location>
</feature>
<dbReference type="InterPro" id="IPR036465">
    <property type="entry name" value="vWFA_dom_sf"/>
</dbReference>
<feature type="domain" description="VWFA" evidence="3">
    <location>
        <begin position="95"/>
        <end position="202"/>
    </location>
</feature>
<evidence type="ECO:0000256" key="1">
    <source>
        <dbReference type="SAM" id="Phobius"/>
    </source>
</evidence>
<dbReference type="Gene3D" id="3.40.50.410">
    <property type="entry name" value="von Willebrand factor, type A domain"/>
    <property type="match status" value="1"/>
</dbReference>
<protein>
    <recommendedName>
        <fullName evidence="6">VWFA domain-containing protein</fullName>
    </recommendedName>
</protein>
<dbReference type="Pfam" id="PF07584">
    <property type="entry name" value="BatA"/>
    <property type="match status" value="1"/>
</dbReference>
<dbReference type="SUPFAM" id="SSF53300">
    <property type="entry name" value="vWA-like"/>
    <property type="match status" value="1"/>
</dbReference>
<dbReference type="InterPro" id="IPR002035">
    <property type="entry name" value="VWF_A"/>
</dbReference>
<dbReference type="InterPro" id="IPR024163">
    <property type="entry name" value="Aerotolerance_reg_N"/>
</dbReference>
<evidence type="ECO:0000259" key="2">
    <source>
        <dbReference type="Pfam" id="PF07584"/>
    </source>
</evidence>
<dbReference type="PANTHER" id="PTHR37464">
    <property type="entry name" value="BLL2463 PROTEIN"/>
    <property type="match status" value="1"/>
</dbReference>
<dbReference type="Pfam" id="PF13519">
    <property type="entry name" value="VWA_2"/>
    <property type="match status" value="1"/>
</dbReference>
<dbReference type="STRING" id="314230.DSM3645_26669"/>
<dbReference type="Proteomes" id="UP000004358">
    <property type="component" value="Unassembled WGS sequence"/>
</dbReference>
<dbReference type="RefSeq" id="WP_002653228.1">
    <property type="nucleotide sequence ID" value="NZ_CH672376.1"/>
</dbReference>
<dbReference type="HOGENOM" id="CLU_392648_0_0_0"/>
<dbReference type="AlphaFoldDB" id="A3ZY64"/>
<evidence type="ECO:0000259" key="3">
    <source>
        <dbReference type="Pfam" id="PF13519"/>
    </source>
</evidence>
<evidence type="ECO:0000313" key="5">
    <source>
        <dbReference type="Proteomes" id="UP000004358"/>
    </source>
</evidence>
<name>A3ZY64_9BACT</name>
<gene>
    <name evidence="4" type="ORF">DSM3645_26669</name>
</gene>